<dbReference type="RefSeq" id="WP_171907573.1">
    <property type="nucleotide sequence ID" value="NZ_FNRM01000003.1"/>
</dbReference>
<dbReference type="PANTHER" id="PTHR36435:SF1">
    <property type="entry name" value="CAAX AMINO TERMINAL PROTEASE FAMILY PROTEIN"/>
    <property type="match status" value="1"/>
</dbReference>
<feature type="transmembrane region" description="Helical" evidence="1">
    <location>
        <begin position="47"/>
        <end position="66"/>
    </location>
</feature>
<feature type="domain" description="CAAX prenyl protease 2/Lysostaphin resistance protein A-like" evidence="2">
    <location>
        <begin position="130"/>
        <end position="219"/>
    </location>
</feature>
<feature type="transmembrane region" description="Helical" evidence="1">
    <location>
        <begin position="206"/>
        <end position="227"/>
    </location>
</feature>
<evidence type="ECO:0000256" key="1">
    <source>
        <dbReference type="SAM" id="Phobius"/>
    </source>
</evidence>
<evidence type="ECO:0000259" key="2">
    <source>
        <dbReference type="Pfam" id="PF02517"/>
    </source>
</evidence>
<dbReference type="PANTHER" id="PTHR36435">
    <property type="entry name" value="SLR1288 PROTEIN"/>
    <property type="match status" value="1"/>
</dbReference>
<dbReference type="GO" id="GO:0080120">
    <property type="term" value="P:CAAX-box protein maturation"/>
    <property type="evidence" value="ECO:0007669"/>
    <property type="project" value="UniProtKB-ARBA"/>
</dbReference>
<dbReference type="AlphaFoldDB" id="A0A1H4B761"/>
<keyword evidence="1" id="KW-0812">Transmembrane</keyword>
<dbReference type="Pfam" id="PF02517">
    <property type="entry name" value="Rce1-like"/>
    <property type="match status" value="1"/>
</dbReference>
<keyword evidence="3" id="KW-0645">Protease</keyword>
<feature type="transmembrane region" description="Helical" evidence="1">
    <location>
        <begin position="7"/>
        <end position="27"/>
    </location>
</feature>
<reference evidence="3 4" key="1">
    <citation type="submission" date="2016-10" db="EMBL/GenBank/DDBJ databases">
        <authorList>
            <person name="de Groot N.N."/>
        </authorList>
    </citation>
    <scope>NUCLEOTIDE SEQUENCE [LARGE SCALE GENOMIC DNA]</scope>
    <source>
        <strain evidence="3 4">CGMCC 1.3430</strain>
    </source>
</reference>
<keyword evidence="4" id="KW-1185">Reference proteome</keyword>
<organism evidence="3 4">
    <name type="scientific">Alkalimonas amylolytica</name>
    <dbReference type="NCBI Taxonomy" id="152573"/>
    <lineage>
        <taxon>Bacteria</taxon>
        <taxon>Pseudomonadati</taxon>
        <taxon>Pseudomonadota</taxon>
        <taxon>Gammaproteobacteria</taxon>
        <taxon>Alkalimonas</taxon>
    </lineage>
</organism>
<name>A0A1H4B761_ALKAM</name>
<dbReference type="EMBL" id="FNRM01000003">
    <property type="protein sequence ID" value="SEA43808.1"/>
    <property type="molecule type" value="Genomic_DNA"/>
</dbReference>
<accession>A0A1H4B761</accession>
<evidence type="ECO:0000313" key="4">
    <source>
        <dbReference type="Proteomes" id="UP000198773"/>
    </source>
</evidence>
<protein>
    <submittedName>
        <fullName evidence="3">CAAX protease self-immunity</fullName>
    </submittedName>
</protein>
<dbReference type="Proteomes" id="UP000198773">
    <property type="component" value="Unassembled WGS sequence"/>
</dbReference>
<sequence length="228" mass="26054">MWGYIKPFILFFLIVIFVAAFPAIALHSSCFLLCGKGQLVFELVDKFSMAVGMALALVLFSGFKLARIQHNFALHSTSVQHYPKYLLGLFGVYAVAVVSGLTSTWFFPGSGESYASDRGQYAYDGVENYYIYVVNTIMIIPIVEELWFRGYLQTKLMPLFRRVYVRYLIVSVIFTLMHFHYSVFTLVNIFTLSILLCWVREHSNSVYPAILLHMIFNTIGVVARTLMS</sequence>
<dbReference type="GO" id="GO:0006508">
    <property type="term" value="P:proteolysis"/>
    <property type="evidence" value="ECO:0007669"/>
    <property type="project" value="UniProtKB-KW"/>
</dbReference>
<feature type="transmembrane region" description="Helical" evidence="1">
    <location>
        <begin position="129"/>
        <end position="148"/>
    </location>
</feature>
<dbReference type="STRING" id="152573.SAMN04488051_103202"/>
<evidence type="ECO:0000313" key="3">
    <source>
        <dbReference type="EMBL" id="SEA43808.1"/>
    </source>
</evidence>
<keyword evidence="3" id="KW-0378">Hydrolase</keyword>
<feature type="transmembrane region" description="Helical" evidence="1">
    <location>
        <begin position="168"/>
        <end position="194"/>
    </location>
</feature>
<dbReference type="InterPro" id="IPR052710">
    <property type="entry name" value="CAAX_protease"/>
</dbReference>
<proteinExistence type="predicted"/>
<dbReference type="GO" id="GO:0004175">
    <property type="term" value="F:endopeptidase activity"/>
    <property type="evidence" value="ECO:0007669"/>
    <property type="project" value="UniProtKB-ARBA"/>
</dbReference>
<keyword evidence="1" id="KW-1133">Transmembrane helix</keyword>
<dbReference type="InterPro" id="IPR003675">
    <property type="entry name" value="Rce1/LyrA-like_dom"/>
</dbReference>
<keyword evidence="1" id="KW-0472">Membrane</keyword>
<feature type="transmembrane region" description="Helical" evidence="1">
    <location>
        <begin position="86"/>
        <end position="109"/>
    </location>
</feature>
<gene>
    <name evidence="3" type="ORF">SAMN04488051_103202</name>
</gene>